<evidence type="ECO:0000313" key="1">
    <source>
        <dbReference type="EMBL" id="UXN57602.1"/>
    </source>
</evidence>
<keyword evidence="1" id="KW-0614">Plasmid</keyword>
<reference evidence="1" key="1">
    <citation type="submission" date="2022-09" db="EMBL/GenBank/DDBJ databases">
        <title>Interaction between co-microsymbionts with complementary sets of symbiotic genes in legume-rhizobium systems.</title>
        <authorList>
            <person name="Safronova V."/>
            <person name="Sazanova A."/>
            <person name="Afonin A."/>
            <person name="Chirak E."/>
        </authorList>
    </citation>
    <scope>NUCLEOTIDE SEQUENCE</scope>
    <source>
        <strain evidence="1">A18/3m</strain>
    </source>
</reference>
<name>A0ACD4CVU0_9HYPH</name>
<keyword evidence="2" id="KW-1185">Reference proteome</keyword>
<accession>A0ACD4CVU0</accession>
<evidence type="ECO:0000313" key="2">
    <source>
        <dbReference type="Proteomes" id="UP001061991"/>
    </source>
</evidence>
<protein>
    <submittedName>
        <fullName evidence="1">Malonyl-CoA synthase</fullName>
    </submittedName>
</protein>
<dbReference type="EMBL" id="CP104970">
    <property type="protein sequence ID" value="UXN57602.1"/>
    <property type="molecule type" value="Genomic_DNA"/>
</dbReference>
<gene>
    <name evidence="1" type="ORF">N8E88_01890</name>
</gene>
<sequence length="513" mass="56006">MANHLFDAIRNAIPSREKVLIVADNGVTWTFGDMLDSSARIANVLRNFDVGSGDRVAVQVEKSAEALMLYLACIRAGVVYLPLNTAYTAAELEYFISDAMPKLVVVAPEAAERLQIVASQAGARFETLGAKAEGTLFEFVSEQSDTFVDVERDPEDLAAILYTSGTTGRSKGAMLTHDNLLSNALALRAEWHFSNADKLIHALPLFHAHGLFVAANLTLLSGSSMYLLRKFDVDQIFAVLPRATVMMGVPTFYTRLLQDDRLTKEATQHVRVFISGSAPLLADTHRAFFERTGQAILERYGMTETIMITSNPYDGARVPGSVGYPLPGVSVRVTDPTTGAPLGAVEPGMIEVKGPNVFKGYWNMSEKTKEEFRSDGFFITGDIGIMEADGRLAIVGRNKDLIISGGYNVYPKEIEQAIDAIEGVVESAVIGLPHPDFGEAVTAVVVKGPLANLDEAAIAADIGARLARFKQPKHIIFVEDLPRNALGKVQKNILRNKYRDLLHNEQPQTQVLR</sequence>
<organism evidence="1 2">
    <name type="scientific">Phyllobacterium zundukense</name>
    <dbReference type="NCBI Taxonomy" id="1867719"/>
    <lineage>
        <taxon>Bacteria</taxon>
        <taxon>Pseudomonadati</taxon>
        <taxon>Pseudomonadota</taxon>
        <taxon>Alphaproteobacteria</taxon>
        <taxon>Hyphomicrobiales</taxon>
        <taxon>Phyllobacteriaceae</taxon>
        <taxon>Phyllobacterium</taxon>
    </lineage>
</organism>
<proteinExistence type="predicted"/>
<geneLocation type="plasmid" evidence="1 2">
    <name>p_unnamed3</name>
</geneLocation>
<dbReference type="Proteomes" id="UP001061991">
    <property type="component" value="Plasmid p_unnamed3"/>
</dbReference>